<name>A0A6B2KN45_9NEIS</name>
<evidence type="ECO:0000313" key="1">
    <source>
        <dbReference type="EMBL" id="NDV11656.1"/>
    </source>
</evidence>
<sequence length="62" mass="7200">MAGETRSYRDPVFEEVAAREARAQRKAAQARQAEALAERRSHTERWIKRLKIRALIAGRRLP</sequence>
<dbReference type="Proteomes" id="UP000482578">
    <property type="component" value="Unassembled WGS sequence"/>
</dbReference>
<dbReference type="EMBL" id="JAAGAA010000002">
    <property type="protein sequence ID" value="NDV11656.1"/>
    <property type="molecule type" value="Genomic_DNA"/>
</dbReference>
<dbReference type="RefSeq" id="WP_163314926.1">
    <property type="nucleotide sequence ID" value="NZ_JAAGAA010000002.1"/>
</dbReference>
<reference evidence="1 2" key="1">
    <citation type="submission" date="2020-02" db="EMBL/GenBank/DDBJ databases">
        <authorList>
            <person name="Yang Z."/>
        </authorList>
    </citation>
    <scope>NUCLEOTIDE SEQUENCE [LARGE SCALE GENOMIC DNA]</scope>
    <source>
        <strain evidence="1 2">HX-7-9</strain>
    </source>
</reference>
<protein>
    <submittedName>
        <fullName evidence="1">Uncharacterized protein</fullName>
    </submittedName>
</protein>
<gene>
    <name evidence="1" type="ORF">GZH52_02440</name>
</gene>
<evidence type="ECO:0000313" key="2">
    <source>
        <dbReference type="Proteomes" id="UP000482578"/>
    </source>
</evidence>
<proteinExistence type="predicted"/>
<accession>A0A6B2KN45</accession>
<keyword evidence="2" id="KW-1185">Reference proteome</keyword>
<comment type="caution">
    <text evidence="1">The sequence shown here is derived from an EMBL/GenBank/DDBJ whole genome shotgun (WGS) entry which is preliminary data.</text>
</comment>
<organism evidence="1 2">
    <name type="scientific">Crenobacter caeni</name>
    <dbReference type="NCBI Taxonomy" id="2705474"/>
    <lineage>
        <taxon>Bacteria</taxon>
        <taxon>Pseudomonadati</taxon>
        <taxon>Pseudomonadota</taxon>
        <taxon>Betaproteobacteria</taxon>
        <taxon>Neisseriales</taxon>
        <taxon>Neisseriaceae</taxon>
        <taxon>Crenobacter</taxon>
    </lineage>
</organism>
<dbReference type="AlphaFoldDB" id="A0A6B2KN45"/>